<sequence>MTIETTDNSAHGQETGGHEATVAAFERLLGGGSAQPEPKRKRPEDDEADADEAEALEAEDEDETPSETEADDDEADEADDGDAEDDEGSEDEADDQDGEPKAAELKPDTPVTVKIDGKEVQVPLSEALAGYQRQSDYSRKTAELAEERRAFQAEAQAVRTERAQYATLLTALSERLQAFEVKAPDPSLRQTDPLEYAAQWAAYEQYKEQQDAIRAERQRLALEEQRAQVQAINELVAQERERLLEAVPAWRDKQVWERDKAAMREYGLKLGFTAEELAQATDSRAVVALYKAMKYDRLMAKKGKPVAQAKAPAPLKSGSSNKPPQRATERSKAMKRLAQTGSVQDAAKAMQFLLG</sequence>
<evidence type="ECO:0000313" key="4">
    <source>
        <dbReference type="Proteomes" id="UP000564885"/>
    </source>
</evidence>
<organism evidence="3 4">
    <name type="scientific">Enterovirga aerilata</name>
    <dbReference type="NCBI Taxonomy" id="2730920"/>
    <lineage>
        <taxon>Bacteria</taxon>
        <taxon>Pseudomonadati</taxon>
        <taxon>Pseudomonadota</taxon>
        <taxon>Alphaproteobacteria</taxon>
        <taxon>Hyphomicrobiales</taxon>
        <taxon>Methylobacteriaceae</taxon>
        <taxon>Enterovirga</taxon>
    </lineage>
</organism>
<evidence type="ECO:0000256" key="2">
    <source>
        <dbReference type="SAM" id="MobiDB-lite"/>
    </source>
</evidence>
<feature type="region of interest" description="Disordered" evidence="2">
    <location>
        <begin position="304"/>
        <end position="342"/>
    </location>
</feature>
<proteinExistence type="predicted"/>
<feature type="coiled-coil region" evidence="1">
    <location>
        <begin position="203"/>
        <end position="242"/>
    </location>
</feature>
<feature type="compositionally biased region" description="Acidic residues" evidence="2">
    <location>
        <begin position="45"/>
        <end position="97"/>
    </location>
</feature>
<evidence type="ECO:0000256" key="1">
    <source>
        <dbReference type="SAM" id="Coils"/>
    </source>
</evidence>
<protein>
    <recommendedName>
        <fullName evidence="5">Scaffolding protein</fullName>
    </recommendedName>
</protein>
<dbReference type="EMBL" id="JABEPP010000006">
    <property type="protein sequence ID" value="NNM74757.1"/>
    <property type="molecule type" value="Genomic_DNA"/>
</dbReference>
<evidence type="ECO:0000313" key="3">
    <source>
        <dbReference type="EMBL" id="NNM74757.1"/>
    </source>
</evidence>
<dbReference type="RefSeq" id="WP_171220205.1">
    <property type="nucleotide sequence ID" value="NZ_JABEPP010000006.1"/>
</dbReference>
<feature type="compositionally biased region" description="Polar residues" evidence="2">
    <location>
        <begin position="1"/>
        <end position="12"/>
    </location>
</feature>
<dbReference type="Proteomes" id="UP000564885">
    <property type="component" value="Unassembled WGS sequence"/>
</dbReference>
<name>A0A849IFL5_9HYPH</name>
<comment type="caution">
    <text evidence="3">The sequence shown here is derived from an EMBL/GenBank/DDBJ whole genome shotgun (WGS) entry which is preliminary data.</text>
</comment>
<keyword evidence="4" id="KW-1185">Reference proteome</keyword>
<reference evidence="3 4" key="1">
    <citation type="submission" date="2020-04" db="EMBL/GenBank/DDBJ databases">
        <title>Enterovirga sp. isolate from soil.</title>
        <authorList>
            <person name="Chea S."/>
            <person name="Kim D.-U."/>
        </authorList>
    </citation>
    <scope>NUCLEOTIDE SEQUENCE [LARGE SCALE GENOMIC DNA]</scope>
    <source>
        <strain evidence="3 4">DB1703</strain>
    </source>
</reference>
<dbReference type="AlphaFoldDB" id="A0A849IFL5"/>
<accession>A0A849IFL5</accession>
<keyword evidence="1" id="KW-0175">Coiled coil</keyword>
<gene>
    <name evidence="3" type="ORF">HJG44_20560</name>
</gene>
<feature type="region of interest" description="Disordered" evidence="2">
    <location>
        <begin position="1"/>
        <end position="118"/>
    </location>
</feature>
<feature type="compositionally biased region" description="Basic and acidic residues" evidence="2">
    <location>
        <begin position="98"/>
        <end position="107"/>
    </location>
</feature>
<evidence type="ECO:0008006" key="5">
    <source>
        <dbReference type="Google" id="ProtNLM"/>
    </source>
</evidence>